<dbReference type="Gene3D" id="3.30.9.10">
    <property type="entry name" value="D-Amino Acid Oxidase, subunit A, domain 2"/>
    <property type="match status" value="1"/>
</dbReference>
<keyword evidence="5" id="KW-0274">FAD</keyword>
<feature type="domain" description="FAD dependent oxidoreductase" evidence="7">
    <location>
        <begin position="31"/>
        <end position="398"/>
    </location>
</feature>
<comment type="cofactor">
    <cofactor evidence="1">
        <name>FAD</name>
        <dbReference type="ChEBI" id="CHEBI:57692"/>
    </cofactor>
</comment>
<evidence type="ECO:0000256" key="1">
    <source>
        <dbReference type="ARBA" id="ARBA00001974"/>
    </source>
</evidence>
<protein>
    <submittedName>
        <fullName evidence="9">FAD-dependent oxidoreductase</fullName>
    </submittedName>
</protein>
<dbReference type="InterPro" id="IPR038299">
    <property type="entry name" value="DAO_C_sf"/>
</dbReference>
<keyword evidence="4" id="KW-0319">Glycerol metabolism</keyword>
<reference evidence="9 10" key="1">
    <citation type="journal article" date="2020" name="Nature">
        <title>Isolation of an archaeon at the prokaryote-eukaryote interface.</title>
        <authorList>
            <person name="Imachi H."/>
            <person name="Nobu M.K."/>
            <person name="Nakahara N."/>
            <person name="Morono Y."/>
            <person name="Ogawara M."/>
            <person name="Takaki Y."/>
            <person name="Takano Y."/>
            <person name="Uematsu K."/>
            <person name="Ikuta T."/>
            <person name="Ito M."/>
            <person name="Matsui Y."/>
            <person name="Miyazaki M."/>
            <person name="Murata K."/>
            <person name="Saito Y."/>
            <person name="Sakai S."/>
            <person name="Song C."/>
            <person name="Tasumi E."/>
            <person name="Yamanaka Y."/>
            <person name="Yamaguchi T."/>
            <person name="Kamagata Y."/>
            <person name="Tamaki H."/>
            <person name="Takai K."/>
        </authorList>
    </citation>
    <scope>NUCLEOTIDE SEQUENCE [LARGE SCALE GENOMIC DNA]</scope>
    <source>
        <strain evidence="9 10">MK-D1</strain>
    </source>
</reference>
<dbReference type="GO" id="GO:0046168">
    <property type="term" value="P:glycerol-3-phosphate catabolic process"/>
    <property type="evidence" value="ECO:0007669"/>
    <property type="project" value="TreeGrafter"/>
</dbReference>
<evidence type="ECO:0000313" key="9">
    <source>
        <dbReference type="EMBL" id="QEE16783.1"/>
    </source>
</evidence>
<dbReference type="InterPro" id="IPR031656">
    <property type="entry name" value="DAO_C"/>
</dbReference>
<dbReference type="Proteomes" id="UP000321408">
    <property type="component" value="Chromosome"/>
</dbReference>
<evidence type="ECO:0000259" key="8">
    <source>
        <dbReference type="Pfam" id="PF16901"/>
    </source>
</evidence>
<dbReference type="KEGG" id="psyt:DSAG12_02613"/>
<evidence type="ECO:0000256" key="6">
    <source>
        <dbReference type="ARBA" id="ARBA00023002"/>
    </source>
</evidence>
<dbReference type="OrthoDB" id="36306at2157"/>
<accession>A0A5B9DDF5</accession>
<dbReference type="InterPro" id="IPR006076">
    <property type="entry name" value="FAD-dep_OxRdtase"/>
</dbReference>
<dbReference type="RefSeq" id="WP_147663715.1">
    <property type="nucleotide sequence ID" value="NZ_CP042905.2"/>
</dbReference>
<feature type="domain" description="Alpha-glycerophosphate oxidase C-terminal" evidence="8">
    <location>
        <begin position="452"/>
        <end position="556"/>
    </location>
</feature>
<proteinExistence type="inferred from homology"/>
<dbReference type="GeneID" id="41330597"/>
<comment type="similarity">
    <text evidence="2">Belongs to the FAD-dependent glycerol-3-phosphate dehydrogenase family.</text>
</comment>
<dbReference type="PANTHER" id="PTHR11985">
    <property type="entry name" value="GLYCEROL-3-PHOSPHATE DEHYDROGENASE"/>
    <property type="match status" value="1"/>
</dbReference>
<gene>
    <name evidence="9" type="ORF">DSAG12_02613</name>
</gene>
<dbReference type="Pfam" id="PF16901">
    <property type="entry name" value="DAO_C"/>
    <property type="match status" value="1"/>
</dbReference>
<keyword evidence="10" id="KW-1185">Reference proteome</keyword>
<dbReference type="SUPFAM" id="SSF54373">
    <property type="entry name" value="FAD-linked reductases, C-terminal domain"/>
    <property type="match status" value="1"/>
</dbReference>
<evidence type="ECO:0000259" key="7">
    <source>
        <dbReference type="Pfam" id="PF01266"/>
    </source>
</evidence>
<dbReference type="SUPFAM" id="SSF51905">
    <property type="entry name" value="FAD/NAD(P)-binding domain"/>
    <property type="match status" value="1"/>
</dbReference>
<organism evidence="9 10">
    <name type="scientific">Promethearchaeum syntrophicum</name>
    <dbReference type="NCBI Taxonomy" id="2594042"/>
    <lineage>
        <taxon>Archaea</taxon>
        <taxon>Promethearchaeati</taxon>
        <taxon>Promethearchaeota</taxon>
        <taxon>Promethearchaeia</taxon>
        <taxon>Promethearchaeales</taxon>
        <taxon>Promethearchaeaceae</taxon>
        <taxon>Promethearchaeum</taxon>
    </lineage>
</organism>
<evidence type="ECO:0000256" key="4">
    <source>
        <dbReference type="ARBA" id="ARBA00022798"/>
    </source>
</evidence>
<dbReference type="Gene3D" id="1.10.8.870">
    <property type="entry name" value="Alpha-glycerophosphate oxidase, cap domain"/>
    <property type="match status" value="1"/>
</dbReference>
<dbReference type="PANTHER" id="PTHR11985:SF35">
    <property type="entry name" value="ANAEROBIC GLYCEROL-3-PHOSPHATE DEHYDROGENASE SUBUNIT A"/>
    <property type="match status" value="1"/>
</dbReference>
<dbReference type="EMBL" id="CP042905">
    <property type="protein sequence ID" value="QEE16783.1"/>
    <property type="molecule type" value="Genomic_DNA"/>
</dbReference>
<sequence>MSRRMTTIVNIDWTVKKREGYIRRLENEVFDLIIIGGGVTGAGIAREAALRGIKTALIDKNDFAFGTSSRSSKLAHGGLRYFLHKDFGLIREATGERNWLRHHFSHNVRPVKINLPGLKNGKIPPLLVKLAISIYDFLSNFRAKYKQYKQHTFLSPDELKKEEPNFHAPALEIMGQFYDTNIDDSRLTLETLKESIQIGDIVAVNYLKAENFSLNTDGKIREVNVVDIESGRKFSIRSTQVVNATGIWTDNLLEHKENGVIRPTKGVHILLPENRVGNHASFIVFSVDDNRIFFVLNRNKFTLIGTTDTDYPIGAQGKVNEDFDLPYCTKEDCDYLFRTVNVYFPAAKITYDDIISTYAGIRPLVMEPGKSEDEISRKHMIFDSPNGLTSICGGKLTTFRKMAVDTLFHIIQKKGGIIQDGKQLRFHKNQMKAHFSQKPYLITLEQSDWDQYIQEISPDLTSNILDILYQQYGKGAMKIVNNVLENPALGEPFLDHHPFIPAEIYYILDHEFAPHLTDVLIRRTEISMKVKHTAQPIIAEKVAKIMTDVYNWDESTKKHEITQYLDHIAKTIWF</sequence>
<dbReference type="InterPro" id="IPR036188">
    <property type="entry name" value="FAD/NAD-bd_sf"/>
</dbReference>
<evidence type="ECO:0000256" key="5">
    <source>
        <dbReference type="ARBA" id="ARBA00022827"/>
    </source>
</evidence>
<keyword evidence="6" id="KW-0560">Oxidoreductase</keyword>
<dbReference type="Gene3D" id="3.50.50.60">
    <property type="entry name" value="FAD/NAD(P)-binding domain"/>
    <property type="match status" value="1"/>
</dbReference>
<evidence type="ECO:0000256" key="2">
    <source>
        <dbReference type="ARBA" id="ARBA00007330"/>
    </source>
</evidence>
<dbReference type="Pfam" id="PF01266">
    <property type="entry name" value="DAO"/>
    <property type="match status" value="1"/>
</dbReference>
<evidence type="ECO:0000256" key="3">
    <source>
        <dbReference type="ARBA" id="ARBA00022630"/>
    </source>
</evidence>
<dbReference type="GO" id="GO:0006071">
    <property type="term" value="P:glycerol metabolic process"/>
    <property type="evidence" value="ECO:0007669"/>
    <property type="project" value="UniProtKB-KW"/>
</dbReference>
<dbReference type="PRINTS" id="PR01001">
    <property type="entry name" value="FADG3PDH"/>
</dbReference>
<reference evidence="9 10" key="2">
    <citation type="journal article" date="2024" name="Int. J. Syst. Evol. Microbiol.">
        <title>Promethearchaeum syntrophicum gen. nov., sp. nov., an anaerobic, obligately syntrophic archaeon, the first isolate of the lineage 'Asgard' archaea, and proposal of the new archaeal phylum Promethearchaeota phyl. nov. and kingdom Promethearchaeati regn. nov.</title>
        <authorList>
            <person name="Imachi H."/>
            <person name="Nobu M.K."/>
            <person name="Kato S."/>
            <person name="Takaki Y."/>
            <person name="Miyazaki M."/>
            <person name="Miyata M."/>
            <person name="Ogawara M."/>
            <person name="Saito Y."/>
            <person name="Sakai S."/>
            <person name="Tahara Y.O."/>
            <person name="Takano Y."/>
            <person name="Tasumi E."/>
            <person name="Uematsu K."/>
            <person name="Yoshimura T."/>
            <person name="Itoh T."/>
            <person name="Ohkuma M."/>
            <person name="Takai K."/>
        </authorList>
    </citation>
    <scope>NUCLEOTIDE SEQUENCE [LARGE SCALE GENOMIC DNA]</scope>
    <source>
        <strain evidence="9 10">MK-D1</strain>
    </source>
</reference>
<dbReference type="AlphaFoldDB" id="A0A5B9DDF5"/>
<dbReference type="GO" id="GO:0004368">
    <property type="term" value="F:glycerol-3-phosphate dehydrogenase (quinone) activity"/>
    <property type="evidence" value="ECO:0007669"/>
    <property type="project" value="InterPro"/>
</dbReference>
<keyword evidence="3" id="KW-0285">Flavoprotein</keyword>
<dbReference type="InterPro" id="IPR000447">
    <property type="entry name" value="G3P_DH_FAD-dep"/>
</dbReference>
<evidence type="ECO:0000313" key="10">
    <source>
        <dbReference type="Proteomes" id="UP000321408"/>
    </source>
</evidence>
<name>A0A5B9DDF5_9ARCH</name>